<accession>A0A251XF49</accession>
<gene>
    <name evidence="2" type="ORF">CMMCAS07_17210</name>
</gene>
<reference evidence="2 3" key="1">
    <citation type="submission" date="2016-08" db="EMBL/GenBank/DDBJ databases">
        <title>Genome sequence of Clavibacter michiganensis subsp. michiganensis strain CASJ007.</title>
        <authorList>
            <person name="Thapa S.P."/>
            <person name="Coaker G."/>
        </authorList>
    </citation>
    <scope>NUCLEOTIDE SEQUENCE [LARGE SCALE GENOMIC DNA]</scope>
    <source>
        <strain evidence="2">CASJ007</strain>
    </source>
</reference>
<dbReference type="AlphaFoldDB" id="A0A251XF49"/>
<name>A0A251XF49_CLAMM</name>
<evidence type="ECO:0000256" key="1">
    <source>
        <dbReference type="SAM" id="MobiDB-lite"/>
    </source>
</evidence>
<dbReference type="Proteomes" id="UP000195062">
    <property type="component" value="Unassembled WGS sequence"/>
</dbReference>
<protein>
    <submittedName>
        <fullName evidence="2">Uncharacterized protein</fullName>
    </submittedName>
</protein>
<keyword evidence="3" id="KW-1185">Reference proteome</keyword>
<sequence>MTYSSRKPKISFGLGSSNSPVVSSLASARRSSMISLQSSTHSSQM</sequence>
<evidence type="ECO:0000313" key="3">
    <source>
        <dbReference type="Proteomes" id="UP000195062"/>
    </source>
</evidence>
<comment type="caution">
    <text evidence="2">The sequence shown here is derived from an EMBL/GenBank/DDBJ whole genome shotgun (WGS) entry which is preliminary data.</text>
</comment>
<proteinExistence type="predicted"/>
<evidence type="ECO:0000313" key="2">
    <source>
        <dbReference type="EMBL" id="OUE00640.1"/>
    </source>
</evidence>
<feature type="region of interest" description="Disordered" evidence="1">
    <location>
        <begin position="1"/>
        <end position="20"/>
    </location>
</feature>
<organism evidence="2 3">
    <name type="scientific">Clavibacter michiganensis subsp. michiganensis</name>
    <dbReference type="NCBI Taxonomy" id="33013"/>
    <lineage>
        <taxon>Bacteria</taxon>
        <taxon>Bacillati</taxon>
        <taxon>Actinomycetota</taxon>
        <taxon>Actinomycetes</taxon>
        <taxon>Micrococcales</taxon>
        <taxon>Microbacteriaceae</taxon>
        <taxon>Clavibacter</taxon>
    </lineage>
</organism>
<dbReference type="EMBL" id="MDHH01000006">
    <property type="protein sequence ID" value="OUE00640.1"/>
    <property type="molecule type" value="Genomic_DNA"/>
</dbReference>